<protein>
    <submittedName>
        <fullName evidence="5">Alcohol dehydrogenase, iron-dependent</fullName>
    </submittedName>
</protein>
<name>A0ABN0NWV0_TRELE</name>
<dbReference type="InterPro" id="IPR001670">
    <property type="entry name" value="ADH_Fe/GldA"/>
</dbReference>
<evidence type="ECO:0000259" key="3">
    <source>
        <dbReference type="Pfam" id="PF00465"/>
    </source>
</evidence>
<dbReference type="InterPro" id="IPR056798">
    <property type="entry name" value="ADH_Fe_C"/>
</dbReference>
<accession>A0ABN0NWV0</accession>
<dbReference type="PANTHER" id="PTHR11496:SF102">
    <property type="entry name" value="ALCOHOL DEHYDROGENASE 4"/>
    <property type="match status" value="1"/>
</dbReference>
<keyword evidence="2" id="KW-0560">Oxidoreductase</keyword>
<evidence type="ECO:0000256" key="1">
    <source>
        <dbReference type="ARBA" id="ARBA00007358"/>
    </source>
</evidence>
<organism evidence="5 6">
    <name type="scientific">Treponema lecithinolyticum ATCC 700332</name>
    <dbReference type="NCBI Taxonomy" id="1321815"/>
    <lineage>
        <taxon>Bacteria</taxon>
        <taxon>Pseudomonadati</taxon>
        <taxon>Spirochaetota</taxon>
        <taxon>Spirochaetia</taxon>
        <taxon>Spirochaetales</taxon>
        <taxon>Treponemataceae</taxon>
        <taxon>Treponema</taxon>
    </lineage>
</organism>
<keyword evidence="6" id="KW-1185">Reference proteome</keyword>
<evidence type="ECO:0000256" key="2">
    <source>
        <dbReference type="ARBA" id="ARBA00023002"/>
    </source>
</evidence>
<gene>
    <name evidence="5" type="ORF">HMPREF9193_01888</name>
</gene>
<dbReference type="RefSeq" id="WP_021688102.1">
    <property type="nucleotide sequence ID" value="NZ_KI260571.1"/>
</dbReference>
<dbReference type="Pfam" id="PF00465">
    <property type="entry name" value="Fe-ADH"/>
    <property type="match status" value="1"/>
</dbReference>
<feature type="domain" description="Fe-containing alcohol dehydrogenase-like C-terminal" evidence="4">
    <location>
        <begin position="196"/>
        <end position="382"/>
    </location>
</feature>
<dbReference type="Proteomes" id="UP000016649">
    <property type="component" value="Unassembled WGS sequence"/>
</dbReference>
<comment type="similarity">
    <text evidence="1">Belongs to the iron-containing alcohol dehydrogenase family.</text>
</comment>
<sequence>MPDFIFKISPNIILGSYTSSRLGQFVREWGTRYMLILDPVLEEFGTSSKIEESLKDRSINYFVFDEIPQAPDTTVVAQALRLAREAHVHGVISVGGPKTANIGRAVCALFNESHDIYDFTEGAQPTSGSLPFITVPTTIRDSFLFSDTSPLIDARSRQLKMLKLQPALCRLALFDPNLTVTLTESQSVSMILHTVCIAIEAYISQKANFFSDTIIEKAVELLGGALTEPSALTASSPKEQLALEGGCMTSLGVSSSSIGAGTLLAHAINARYKLATSLTATVFLPYIIEDAAKYKTEKLAKLARIMHAAADTSSNEAAVSALAETIRSKIAAANLPARLKDLSVSIEQLALAAEDAAKLDCMNAMPRSMTADDLFDIIKQAF</sequence>
<reference evidence="5 6" key="1">
    <citation type="submission" date="2013-08" db="EMBL/GenBank/DDBJ databases">
        <authorList>
            <person name="Weinstock G."/>
            <person name="Sodergren E."/>
            <person name="Wylie T."/>
            <person name="Fulton L."/>
            <person name="Fulton R."/>
            <person name="Fronick C."/>
            <person name="O'Laughlin M."/>
            <person name="Godfrey J."/>
            <person name="Miner T."/>
            <person name="Herter B."/>
            <person name="Appelbaum E."/>
            <person name="Cordes M."/>
            <person name="Lek S."/>
            <person name="Wollam A."/>
            <person name="Pepin K.H."/>
            <person name="Palsikar V.B."/>
            <person name="Mitreva M."/>
            <person name="Wilson R.K."/>
        </authorList>
    </citation>
    <scope>NUCLEOTIDE SEQUENCE [LARGE SCALE GENOMIC DNA]</scope>
    <source>
        <strain evidence="5 6">ATCC 700332</strain>
    </source>
</reference>
<proteinExistence type="inferred from homology"/>
<dbReference type="Gene3D" id="1.20.1090.10">
    <property type="entry name" value="Dehydroquinate synthase-like - alpha domain"/>
    <property type="match status" value="1"/>
</dbReference>
<comment type="caution">
    <text evidence="5">The sequence shown here is derived from an EMBL/GenBank/DDBJ whole genome shotgun (WGS) entry which is preliminary data.</text>
</comment>
<dbReference type="EMBL" id="AWVH01000040">
    <property type="protein sequence ID" value="ERJ91880.1"/>
    <property type="molecule type" value="Genomic_DNA"/>
</dbReference>
<evidence type="ECO:0000313" key="5">
    <source>
        <dbReference type="EMBL" id="ERJ91880.1"/>
    </source>
</evidence>
<dbReference type="Gene3D" id="3.40.50.1970">
    <property type="match status" value="1"/>
</dbReference>
<evidence type="ECO:0000259" key="4">
    <source>
        <dbReference type="Pfam" id="PF25137"/>
    </source>
</evidence>
<dbReference type="PANTHER" id="PTHR11496">
    <property type="entry name" value="ALCOHOL DEHYDROGENASE"/>
    <property type="match status" value="1"/>
</dbReference>
<feature type="domain" description="Alcohol dehydrogenase iron-type/glycerol dehydrogenase GldA" evidence="3">
    <location>
        <begin position="11"/>
        <end position="176"/>
    </location>
</feature>
<dbReference type="CDD" id="cd14864">
    <property type="entry name" value="Fe-ADH-like"/>
    <property type="match status" value="1"/>
</dbReference>
<dbReference type="SUPFAM" id="SSF56796">
    <property type="entry name" value="Dehydroquinate synthase-like"/>
    <property type="match status" value="1"/>
</dbReference>
<dbReference type="Pfam" id="PF25137">
    <property type="entry name" value="ADH_Fe_C"/>
    <property type="match status" value="1"/>
</dbReference>
<dbReference type="InterPro" id="IPR039697">
    <property type="entry name" value="Alcohol_dehydrogenase_Fe"/>
</dbReference>
<evidence type="ECO:0000313" key="6">
    <source>
        <dbReference type="Proteomes" id="UP000016649"/>
    </source>
</evidence>